<feature type="region of interest" description="Disordered" evidence="1">
    <location>
        <begin position="202"/>
        <end position="227"/>
    </location>
</feature>
<dbReference type="Proteomes" id="UP000316659">
    <property type="component" value="Unassembled WGS sequence"/>
</dbReference>
<evidence type="ECO:0000256" key="1">
    <source>
        <dbReference type="SAM" id="MobiDB-lite"/>
    </source>
</evidence>
<dbReference type="GO" id="GO:0006355">
    <property type="term" value="P:regulation of DNA-templated transcription"/>
    <property type="evidence" value="ECO:0007669"/>
    <property type="project" value="InterPro"/>
</dbReference>
<comment type="caution">
    <text evidence="3">The sequence shown here is derived from an EMBL/GenBank/DDBJ whole genome shotgun (WGS) entry which is preliminary data.</text>
</comment>
<dbReference type="SMART" id="SM00421">
    <property type="entry name" value="HTH_LUXR"/>
    <property type="match status" value="1"/>
</dbReference>
<proteinExistence type="predicted"/>
<organism evidence="3 4">
    <name type="scientific">Cellulosimicrobium cellulans</name>
    <name type="common">Arthrobacter luteus</name>
    <dbReference type="NCBI Taxonomy" id="1710"/>
    <lineage>
        <taxon>Bacteria</taxon>
        <taxon>Bacillati</taxon>
        <taxon>Actinomycetota</taxon>
        <taxon>Actinomycetes</taxon>
        <taxon>Micrococcales</taxon>
        <taxon>Promicromonosporaceae</taxon>
        <taxon>Cellulosimicrobium</taxon>
    </lineage>
</organism>
<dbReference type="EMBL" id="BJNZ01000006">
    <property type="protein sequence ID" value="GED09287.1"/>
    <property type="molecule type" value="Genomic_DNA"/>
</dbReference>
<feature type="domain" description="HTH luxR-type" evidence="2">
    <location>
        <begin position="446"/>
        <end position="503"/>
    </location>
</feature>
<reference evidence="3 4" key="1">
    <citation type="submission" date="2019-06" db="EMBL/GenBank/DDBJ databases">
        <title>Whole genome shotgun sequence of Cellulosimicrobium cellulans NBRC 15516.</title>
        <authorList>
            <person name="Hosoyama A."/>
            <person name="Uohara A."/>
            <person name="Ohji S."/>
            <person name="Ichikawa N."/>
        </authorList>
    </citation>
    <scope>NUCLEOTIDE SEQUENCE [LARGE SCALE GENOMIC DNA]</scope>
    <source>
        <strain evidence="3 4">NBRC 15516</strain>
    </source>
</reference>
<evidence type="ECO:0000259" key="2">
    <source>
        <dbReference type="SMART" id="SM00421"/>
    </source>
</evidence>
<dbReference type="Gene3D" id="1.10.10.10">
    <property type="entry name" value="Winged helix-like DNA-binding domain superfamily/Winged helix DNA-binding domain"/>
    <property type="match status" value="1"/>
</dbReference>
<protein>
    <recommendedName>
        <fullName evidence="2">HTH luxR-type domain-containing protein</fullName>
    </recommendedName>
</protein>
<name>A0A4Y4DX83_CELCE</name>
<evidence type="ECO:0000313" key="3">
    <source>
        <dbReference type="EMBL" id="GED09287.1"/>
    </source>
</evidence>
<dbReference type="InterPro" id="IPR036388">
    <property type="entry name" value="WH-like_DNA-bd_sf"/>
</dbReference>
<dbReference type="Gene3D" id="1.25.40.10">
    <property type="entry name" value="Tetratricopeptide repeat domain"/>
    <property type="match status" value="1"/>
</dbReference>
<dbReference type="AlphaFoldDB" id="A0A4Y4DX83"/>
<accession>A0A4Y4DX83</accession>
<dbReference type="SUPFAM" id="SSF48452">
    <property type="entry name" value="TPR-like"/>
    <property type="match status" value="1"/>
</dbReference>
<dbReference type="InterPro" id="IPR011990">
    <property type="entry name" value="TPR-like_helical_dom_sf"/>
</dbReference>
<evidence type="ECO:0000313" key="4">
    <source>
        <dbReference type="Proteomes" id="UP000316659"/>
    </source>
</evidence>
<dbReference type="InterPro" id="IPR000792">
    <property type="entry name" value="Tscrpt_reg_LuxR_C"/>
</dbReference>
<dbReference type="InterPro" id="IPR016032">
    <property type="entry name" value="Sig_transdc_resp-reg_C-effctor"/>
</dbReference>
<sequence length="519" mass="56634">MNLNDPVAAVRALEQAVASGSPETVAATAMTNLWPLYSAHYDLLVRTIEGLPATTVERYLALRIVHPMTPLLARTHRPFKPLIDPDEARTLSAEEFDCLAMAQMLAFRLSGDVAAAVVCAQRLCDRLANADAEWHQRTDGPLWFAHAQIGSTYLLAGDSRRALVEFATARELARHSIQPDAERFTLSRLALAHALRGSLDDARTTLDEGSGKPGPTPAHERSTQAAEATAEALVAVDRMSADMELRLAELEPYHSVEMTWPFALLARARALVAQHRPSEAIEVTELAQESHPRQHGSIANDIVAAVSIEAMLAMGDEATARRLAEDRVRCGPMTRLAAVRVDLHLGRLDTATKTLRRLAGDSPLGPRLRAEHLVLSAWLELAHNGRVSHHTALAVARTASTGDIRRLIASTPRQLVEAVRGRLGERSALQFDRSVDGLELRDVPNRSALTGSELRVLYALPLHRTVADLAAQFHVSPNTIKSQLKSLYRKLGCSTRNEAIELSALFFTSASDDSGLRTS</sequence>
<dbReference type="RefSeq" id="WP_170227240.1">
    <property type="nucleotide sequence ID" value="NZ_BJNZ01000006.1"/>
</dbReference>
<dbReference type="SUPFAM" id="SSF46894">
    <property type="entry name" value="C-terminal effector domain of the bipartite response regulators"/>
    <property type="match status" value="1"/>
</dbReference>
<gene>
    <name evidence="3" type="ORF">CCE02nite_12860</name>
</gene>
<dbReference type="GO" id="GO:0003677">
    <property type="term" value="F:DNA binding"/>
    <property type="evidence" value="ECO:0007669"/>
    <property type="project" value="InterPro"/>
</dbReference>